<dbReference type="Pfam" id="PF05159">
    <property type="entry name" value="Capsule_synth"/>
    <property type="match status" value="1"/>
</dbReference>
<gene>
    <name evidence="1" type="ORF">KAK11_01000</name>
</gene>
<keyword evidence="2" id="KW-1185">Reference proteome</keyword>
<accession>A0ABS5DRV6</accession>
<reference evidence="1 2" key="1">
    <citation type="submission" date="2021-04" db="EMBL/GenBank/DDBJ databases">
        <title>The genome sequence of type strain Ideonella paludis KCTC 32238.</title>
        <authorList>
            <person name="Liu Y."/>
        </authorList>
    </citation>
    <scope>NUCLEOTIDE SEQUENCE [LARGE SCALE GENOMIC DNA]</scope>
    <source>
        <strain evidence="1 2">KCTC 32238</strain>
    </source>
</reference>
<evidence type="ECO:0000313" key="1">
    <source>
        <dbReference type="EMBL" id="MBQ0933886.1"/>
    </source>
</evidence>
<sequence length="421" mass="47314">MPPRSLHLLLSHQRTLLLQGPMGPFFERLAGVLRAQGQAVWKVNFNGGDDQDFNGPGVIRFQAPLAAWPHRIRELLAELNIDALVLFGQSRHLHAQAIEAAEEAGISVYVFEEGYIRPDYVTLERGGVNAQSSLPTEAEFYRQLDLEPTPAPLPTGQSFATMARCAARYGWAMHKARAQYPHYSHHRSLSPVPEGLLWLRGDWRKWKYRFLERGTWAALTAPERHKRFFLVPLQVQNDSQIVHHSRYESMLPFIDDVMESFAARADHGDWLVFKHHPMDRPYNDFTRQIAVAAAKFGLSDRVRYVHDLHLPTLLKAAKGVVTVNSTTGLQSLFHGTPVATLGDAFYNVPGMVQVGNLDHFWTHAGEVDADLFQRYRAFVIRETQLNASFYADAPGLSSSTVIKRREAVVASTPSEAAQASA</sequence>
<protein>
    <submittedName>
        <fullName evidence="1">Capsular biosynthesis protein</fullName>
    </submittedName>
</protein>
<dbReference type="CDD" id="cd16441">
    <property type="entry name" value="beta_Kdo_transferase_KpsS"/>
    <property type="match status" value="1"/>
</dbReference>
<name>A0ABS5DRV6_9BURK</name>
<dbReference type="InterPro" id="IPR007833">
    <property type="entry name" value="Capsule_polysaccharide_synth"/>
</dbReference>
<comment type="caution">
    <text evidence="1">The sequence shown here is derived from an EMBL/GenBank/DDBJ whole genome shotgun (WGS) entry which is preliminary data.</text>
</comment>
<organism evidence="1 2">
    <name type="scientific">Ideonella paludis</name>
    <dbReference type="NCBI Taxonomy" id="1233411"/>
    <lineage>
        <taxon>Bacteria</taxon>
        <taxon>Pseudomonadati</taxon>
        <taxon>Pseudomonadota</taxon>
        <taxon>Betaproteobacteria</taxon>
        <taxon>Burkholderiales</taxon>
        <taxon>Sphaerotilaceae</taxon>
        <taxon>Ideonella</taxon>
    </lineage>
</organism>
<evidence type="ECO:0000313" key="2">
    <source>
        <dbReference type="Proteomes" id="UP000672097"/>
    </source>
</evidence>
<dbReference type="RefSeq" id="WP_210805267.1">
    <property type="nucleotide sequence ID" value="NZ_JAGQDG010000001.1"/>
</dbReference>
<proteinExistence type="predicted"/>
<dbReference type="EMBL" id="JAGQDG010000001">
    <property type="protein sequence ID" value="MBQ0933886.1"/>
    <property type="molecule type" value="Genomic_DNA"/>
</dbReference>
<dbReference type="Proteomes" id="UP000672097">
    <property type="component" value="Unassembled WGS sequence"/>
</dbReference>